<sequence length="185" mass="21326">KQNSNRPYKTGAECRHEYSIKRYDKCVVHIHCSCSYIDLEDVCDECLPTKEMCMQNRRSLEIKDRNGIIIEKYIFGDLNKKIGSRKRTRDRTEEETADDISIISNDDNHFGHGITSSNPENSKLYNDVKFFGKRGTAYSILKKNPNLFMKASQLKALEQGRRGSDLVKVWESMGYGDIITDTNDL</sequence>
<comment type="caution">
    <text evidence="1">The sequence shown here is derived from an EMBL/GenBank/DDBJ whole genome shotgun (WGS) entry which is preliminary data.</text>
</comment>
<dbReference type="Proteomes" id="UP000789920">
    <property type="component" value="Unassembled WGS sequence"/>
</dbReference>
<feature type="non-terminal residue" evidence="1">
    <location>
        <position position="185"/>
    </location>
</feature>
<feature type="non-terminal residue" evidence="1">
    <location>
        <position position="1"/>
    </location>
</feature>
<keyword evidence="2" id="KW-1185">Reference proteome</keyword>
<accession>A0ACA9SI56</accession>
<organism evidence="1 2">
    <name type="scientific">Racocetra persica</name>
    <dbReference type="NCBI Taxonomy" id="160502"/>
    <lineage>
        <taxon>Eukaryota</taxon>
        <taxon>Fungi</taxon>
        <taxon>Fungi incertae sedis</taxon>
        <taxon>Mucoromycota</taxon>
        <taxon>Glomeromycotina</taxon>
        <taxon>Glomeromycetes</taxon>
        <taxon>Diversisporales</taxon>
        <taxon>Gigasporaceae</taxon>
        <taxon>Racocetra</taxon>
    </lineage>
</organism>
<proteinExistence type="predicted"/>
<gene>
    <name evidence="1" type="ORF">RPERSI_LOCUS31523</name>
</gene>
<protein>
    <submittedName>
        <fullName evidence="1">25502_t:CDS:1</fullName>
    </submittedName>
</protein>
<name>A0ACA9SI56_9GLOM</name>
<evidence type="ECO:0000313" key="1">
    <source>
        <dbReference type="EMBL" id="CAG8840670.1"/>
    </source>
</evidence>
<evidence type="ECO:0000313" key="2">
    <source>
        <dbReference type="Proteomes" id="UP000789920"/>
    </source>
</evidence>
<reference evidence="1" key="1">
    <citation type="submission" date="2021-06" db="EMBL/GenBank/DDBJ databases">
        <authorList>
            <person name="Kallberg Y."/>
            <person name="Tangrot J."/>
            <person name="Rosling A."/>
        </authorList>
    </citation>
    <scope>NUCLEOTIDE SEQUENCE</scope>
    <source>
        <strain evidence="1">MA461A</strain>
    </source>
</reference>
<dbReference type="EMBL" id="CAJVQC010127383">
    <property type="protein sequence ID" value="CAG8840670.1"/>
    <property type="molecule type" value="Genomic_DNA"/>
</dbReference>